<dbReference type="InterPro" id="IPR011051">
    <property type="entry name" value="RmlC_Cupin_sf"/>
</dbReference>
<accession>A0A0S4LEZ8</accession>
<dbReference type="NCBIfam" id="TIGR01221">
    <property type="entry name" value="rmlC"/>
    <property type="match status" value="1"/>
</dbReference>
<dbReference type="Gene3D" id="2.60.120.10">
    <property type="entry name" value="Jelly Rolls"/>
    <property type="match status" value="1"/>
</dbReference>
<sequence>MRVTPIAIHGVLFLEPSVISDYRGCFTETYHQQRYAEAGITEHFVQDNCSRSVRNTVRGLHFQEPQAQGKLVMALEGTIYDVVVDIRKGSPTFGKWYGIELSGKTLYQLYIPPGCAHGFCVTSETATFLYKCTAYYSPRNERGILWNDPALGIHWPISEALLSPKDQACRPLKEMEAELPSYQPIR</sequence>
<feature type="active site" description="Proton acceptor" evidence="5">
    <location>
        <position position="61"/>
    </location>
</feature>
<dbReference type="RefSeq" id="WP_090895778.1">
    <property type="nucleotide sequence ID" value="NZ_CZPZ01000009.1"/>
</dbReference>
<evidence type="ECO:0000313" key="9">
    <source>
        <dbReference type="Proteomes" id="UP000198736"/>
    </source>
</evidence>
<reference evidence="9" key="1">
    <citation type="submission" date="2015-10" db="EMBL/GenBank/DDBJ databases">
        <authorList>
            <person name="Luecker S."/>
            <person name="Luecker S."/>
        </authorList>
    </citation>
    <scope>NUCLEOTIDE SEQUENCE [LARGE SCALE GENOMIC DNA]</scope>
</reference>
<proteinExistence type="inferred from homology"/>
<dbReference type="InterPro" id="IPR014710">
    <property type="entry name" value="RmlC-like_jellyroll"/>
</dbReference>
<organism evidence="8 9">
    <name type="scientific">Candidatus Nitrospira nitrificans</name>
    <dbReference type="NCBI Taxonomy" id="1742973"/>
    <lineage>
        <taxon>Bacteria</taxon>
        <taxon>Pseudomonadati</taxon>
        <taxon>Nitrospirota</taxon>
        <taxon>Nitrospiria</taxon>
        <taxon>Nitrospirales</taxon>
        <taxon>Nitrospiraceae</taxon>
        <taxon>Nitrospira</taxon>
    </lineage>
</organism>
<dbReference type="Proteomes" id="UP000198736">
    <property type="component" value="Unassembled WGS sequence"/>
</dbReference>
<evidence type="ECO:0000313" key="8">
    <source>
        <dbReference type="EMBL" id="CUS34491.1"/>
    </source>
</evidence>
<keyword evidence="9" id="KW-1185">Reference proteome</keyword>
<comment type="pathway">
    <text evidence="7">Carbohydrate biosynthesis; dTDP-L-rhamnose biosynthesis.</text>
</comment>
<feature type="site" description="Participates in a stacking interaction with the thymidine ring of dTDP-4-oxo-6-deoxyglucose" evidence="6">
    <location>
        <position position="136"/>
    </location>
</feature>
<dbReference type="InterPro" id="IPR000888">
    <property type="entry name" value="RmlC-like"/>
</dbReference>
<dbReference type="GO" id="GO:0019305">
    <property type="term" value="P:dTDP-rhamnose biosynthetic process"/>
    <property type="evidence" value="ECO:0007669"/>
    <property type="project" value="UniProtKB-UniRule"/>
</dbReference>
<evidence type="ECO:0000256" key="6">
    <source>
        <dbReference type="PIRSR" id="PIRSR600888-3"/>
    </source>
</evidence>
<protein>
    <recommendedName>
        <fullName evidence="4 7">dTDP-4-dehydrorhamnose 3,5-epimerase</fullName>
        <ecNumber evidence="3 7">5.1.3.13</ecNumber>
    </recommendedName>
    <alternativeName>
        <fullName evidence="7">Thymidine diphospho-4-keto-rhamnose 3,5-epimerase</fullName>
    </alternativeName>
</protein>
<evidence type="ECO:0000256" key="3">
    <source>
        <dbReference type="ARBA" id="ARBA00012098"/>
    </source>
</evidence>
<comment type="similarity">
    <text evidence="7">Belongs to the dTDP-4-dehydrorhamnose 3,5-epimerase family.</text>
</comment>
<evidence type="ECO:0000256" key="5">
    <source>
        <dbReference type="PIRSR" id="PIRSR600888-1"/>
    </source>
</evidence>
<feature type="active site" description="Proton donor" evidence="5">
    <location>
        <position position="130"/>
    </location>
</feature>
<dbReference type="AlphaFoldDB" id="A0A0S4LEZ8"/>
<keyword evidence="7 8" id="KW-0413">Isomerase</keyword>
<comment type="subunit">
    <text evidence="7">Homodimer.</text>
</comment>
<evidence type="ECO:0000256" key="7">
    <source>
        <dbReference type="RuleBase" id="RU364069"/>
    </source>
</evidence>
<dbReference type="EC" id="5.1.3.13" evidence="3 7"/>
<gene>
    <name evidence="8" type="primary">rmlC</name>
    <name evidence="8" type="ORF">COMA2_170034</name>
</gene>
<dbReference type="SUPFAM" id="SSF51182">
    <property type="entry name" value="RmlC-like cupins"/>
    <property type="match status" value="1"/>
</dbReference>
<dbReference type="EMBL" id="CZPZ01000009">
    <property type="protein sequence ID" value="CUS34491.1"/>
    <property type="molecule type" value="Genomic_DNA"/>
</dbReference>
<dbReference type="GO" id="GO:0000271">
    <property type="term" value="P:polysaccharide biosynthetic process"/>
    <property type="evidence" value="ECO:0007669"/>
    <property type="project" value="TreeGrafter"/>
</dbReference>
<dbReference type="PANTHER" id="PTHR21047">
    <property type="entry name" value="DTDP-6-DEOXY-D-GLUCOSE-3,5 EPIMERASE"/>
    <property type="match status" value="1"/>
</dbReference>
<evidence type="ECO:0000256" key="1">
    <source>
        <dbReference type="ARBA" id="ARBA00001298"/>
    </source>
</evidence>
<dbReference type="CDD" id="cd00438">
    <property type="entry name" value="cupin_RmlC"/>
    <property type="match status" value="1"/>
</dbReference>
<dbReference type="OrthoDB" id="9800680at2"/>
<dbReference type="PANTHER" id="PTHR21047:SF2">
    <property type="entry name" value="THYMIDINE DIPHOSPHO-4-KETO-RHAMNOSE 3,5-EPIMERASE"/>
    <property type="match status" value="1"/>
</dbReference>
<dbReference type="Pfam" id="PF00908">
    <property type="entry name" value="dTDP_sugar_isom"/>
    <property type="match status" value="1"/>
</dbReference>
<comment type="function">
    <text evidence="2 7">Catalyzes the epimerization of the C3' and C5'positions of dTDP-6-deoxy-D-xylo-4-hexulose, forming dTDP-6-deoxy-L-lyxo-4-hexulose.</text>
</comment>
<dbReference type="STRING" id="1742973.COMA2_170034"/>
<comment type="catalytic activity">
    <reaction evidence="1 7">
        <text>dTDP-4-dehydro-6-deoxy-alpha-D-glucose = dTDP-4-dehydro-beta-L-rhamnose</text>
        <dbReference type="Rhea" id="RHEA:16969"/>
        <dbReference type="ChEBI" id="CHEBI:57649"/>
        <dbReference type="ChEBI" id="CHEBI:62830"/>
        <dbReference type="EC" id="5.1.3.13"/>
    </reaction>
</comment>
<evidence type="ECO:0000256" key="4">
    <source>
        <dbReference type="ARBA" id="ARBA00019595"/>
    </source>
</evidence>
<name>A0A0S4LEZ8_9BACT</name>
<dbReference type="GO" id="GO:0005829">
    <property type="term" value="C:cytosol"/>
    <property type="evidence" value="ECO:0007669"/>
    <property type="project" value="TreeGrafter"/>
</dbReference>
<evidence type="ECO:0000256" key="2">
    <source>
        <dbReference type="ARBA" id="ARBA00001997"/>
    </source>
</evidence>
<dbReference type="UniPathway" id="UPA00124"/>
<dbReference type="GO" id="GO:0008830">
    <property type="term" value="F:dTDP-4-dehydrorhamnose 3,5-epimerase activity"/>
    <property type="evidence" value="ECO:0007669"/>
    <property type="project" value="UniProtKB-UniRule"/>
</dbReference>